<dbReference type="Proteomes" id="UP001610335">
    <property type="component" value="Unassembled WGS sequence"/>
</dbReference>
<protein>
    <submittedName>
        <fullName evidence="1">Uncharacterized protein</fullName>
    </submittedName>
</protein>
<proteinExistence type="predicted"/>
<dbReference type="EMBL" id="JBFXLS010000137">
    <property type="protein sequence ID" value="KAL2813798.1"/>
    <property type="molecule type" value="Genomic_DNA"/>
</dbReference>
<accession>A0ABR4HE84</accession>
<comment type="caution">
    <text evidence="1">The sequence shown here is derived from an EMBL/GenBank/DDBJ whole genome shotgun (WGS) entry which is preliminary data.</text>
</comment>
<name>A0ABR4HE84_9EURO</name>
<evidence type="ECO:0000313" key="2">
    <source>
        <dbReference type="Proteomes" id="UP001610335"/>
    </source>
</evidence>
<sequence length="70" mass="8120">MSMSPSTETGTGRGHTDVTTVHWLPHAISNREIRHPFLITQTKRTAYEGSIRSWEEEKTQLQHYLDQLAR</sequence>
<evidence type="ECO:0000313" key="1">
    <source>
        <dbReference type="EMBL" id="KAL2813798.1"/>
    </source>
</evidence>
<reference evidence="1 2" key="1">
    <citation type="submission" date="2024-07" db="EMBL/GenBank/DDBJ databases">
        <title>Section-level genome sequencing and comparative genomics of Aspergillus sections Usti and Cavernicolus.</title>
        <authorList>
            <consortium name="Lawrence Berkeley National Laboratory"/>
            <person name="Nybo J.L."/>
            <person name="Vesth T.C."/>
            <person name="Theobald S."/>
            <person name="Frisvad J.C."/>
            <person name="Larsen T.O."/>
            <person name="Kjaerboelling I."/>
            <person name="Rothschild-Mancinelli K."/>
            <person name="Lyhne E.K."/>
            <person name="Kogle M.E."/>
            <person name="Barry K."/>
            <person name="Clum A."/>
            <person name="Na H."/>
            <person name="Ledsgaard L."/>
            <person name="Lin J."/>
            <person name="Lipzen A."/>
            <person name="Kuo A."/>
            <person name="Riley R."/>
            <person name="Mondo S."/>
            <person name="LaButti K."/>
            <person name="Haridas S."/>
            <person name="Pangalinan J."/>
            <person name="Salamov A.A."/>
            <person name="Simmons B.A."/>
            <person name="Magnuson J.K."/>
            <person name="Chen J."/>
            <person name="Drula E."/>
            <person name="Henrissat B."/>
            <person name="Wiebenga A."/>
            <person name="Lubbers R.J."/>
            <person name="Gomes A.C."/>
            <person name="Makela M.R."/>
            <person name="Stajich J."/>
            <person name="Grigoriev I.V."/>
            <person name="Mortensen U.H."/>
            <person name="De vries R.P."/>
            <person name="Baker S.E."/>
            <person name="Andersen M.R."/>
        </authorList>
    </citation>
    <scope>NUCLEOTIDE SEQUENCE [LARGE SCALE GENOMIC DNA]</scope>
    <source>
        <strain evidence="1 2">CBS 600.67</strain>
    </source>
</reference>
<keyword evidence="2" id="KW-1185">Reference proteome</keyword>
<organism evidence="1 2">
    <name type="scientific">Aspergillus cavernicola</name>
    <dbReference type="NCBI Taxonomy" id="176166"/>
    <lineage>
        <taxon>Eukaryota</taxon>
        <taxon>Fungi</taxon>
        <taxon>Dikarya</taxon>
        <taxon>Ascomycota</taxon>
        <taxon>Pezizomycotina</taxon>
        <taxon>Eurotiomycetes</taxon>
        <taxon>Eurotiomycetidae</taxon>
        <taxon>Eurotiales</taxon>
        <taxon>Aspergillaceae</taxon>
        <taxon>Aspergillus</taxon>
        <taxon>Aspergillus subgen. Nidulantes</taxon>
    </lineage>
</organism>
<gene>
    <name evidence="1" type="ORF">BDW59DRAFT_154647</name>
</gene>